<dbReference type="Proteomes" id="UP000299102">
    <property type="component" value="Unassembled WGS sequence"/>
</dbReference>
<gene>
    <name evidence="1" type="ORF">EVAR_41111_1</name>
</gene>
<reference evidence="1 2" key="1">
    <citation type="journal article" date="2019" name="Commun. Biol.">
        <title>The bagworm genome reveals a unique fibroin gene that provides high tensile strength.</title>
        <authorList>
            <person name="Kono N."/>
            <person name="Nakamura H."/>
            <person name="Ohtoshi R."/>
            <person name="Tomita M."/>
            <person name="Numata K."/>
            <person name="Arakawa K."/>
        </authorList>
    </citation>
    <scope>NUCLEOTIDE SEQUENCE [LARGE SCALE GENOMIC DNA]</scope>
</reference>
<accession>A0A4C1XCU3</accession>
<keyword evidence="2" id="KW-1185">Reference proteome</keyword>
<organism evidence="1 2">
    <name type="scientific">Eumeta variegata</name>
    <name type="common">Bagworm moth</name>
    <name type="synonym">Eumeta japonica</name>
    <dbReference type="NCBI Taxonomy" id="151549"/>
    <lineage>
        <taxon>Eukaryota</taxon>
        <taxon>Metazoa</taxon>
        <taxon>Ecdysozoa</taxon>
        <taxon>Arthropoda</taxon>
        <taxon>Hexapoda</taxon>
        <taxon>Insecta</taxon>
        <taxon>Pterygota</taxon>
        <taxon>Neoptera</taxon>
        <taxon>Endopterygota</taxon>
        <taxon>Lepidoptera</taxon>
        <taxon>Glossata</taxon>
        <taxon>Ditrysia</taxon>
        <taxon>Tineoidea</taxon>
        <taxon>Psychidae</taxon>
        <taxon>Oiketicinae</taxon>
        <taxon>Eumeta</taxon>
    </lineage>
</organism>
<sequence length="108" mass="12582">MQSFKSKLITVEELCCRRNLSWLRRLLVYDLRGYDPFYFTRQFVVFVVKKFSYMPSYTMSNPIQLVHDFNKIERLEPAALHAGAVMASEATGRRALRGTLRVVELDSS</sequence>
<protein>
    <submittedName>
        <fullName evidence="1">Uncharacterized protein</fullName>
    </submittedName>
</protein>
<name>A0A4C1XCU3_EUMVA</name>
<proteinExistence type="predicted"/>
<dbReference type="EMBL" id="BGZK01000795">
    <property type="protein sequence ID" value="GBP60772.1"/>
    <property type="molecule type" value="Genomic_DNA"/>
</dbReference>
<dbReference type="AlphaFoldDB" id="A0A4C1XCU3"/>
<evidence type="ECO:0000313" key="2">
    <source>
        <dbReference type="Proteomes" id="UP000299102"/>
    </source>
</evidence>
<comment type="caution">
    <text evidence="1">The sequence shown here is derived from an EMBL/GenBank/DDBJ whole genome shotgun (WGS) entry which is preliminary data.</text>
</comment>
<evidence type="ECO:0000313" key="1">
    <source>
        <dbReference type="EMBL" id="GBP60772.1"/>
    </source>
</evidence>